<evidence type="ECO:0008006" key="4">
    <source>
        <dbReference type="Google" id="ProtNLM"/>
    </source>
</evidence>
<dbReference type="KEGG" id="dsl:Dacsa_3504"/>
<dbReference type="RefSeq" id="WP_015230966.1">
    <property type="nucleotide sequence ID" value="NC_019780.1"/>
</dbReference>
<name>K9YZT0_DACS8</name>
<evidence type="ECO:0000256" key="1">
    <source>
        <dbReference type="SAM" id="Coils"/>
    </source>
</evidence>
<feature type="coiled-coil region" evidence="1">
    <location>
        <begin position="202"/>
        <end position="233"/>
    </location>
</feature>
<protein>
    <recommendedName>
        <fullName evidence="4">Transposase</fullName>
    </recommendedName>
</protein>
<evidence type="ECO:0000313" key="3">
    <source>
        <dbReference type="Proteomes" id="UP000010482"/>
    </source>
</evidence>
<organism evidence="2 3">
    <name type="scientific">Dactylococcopsis salina (strain PCC 8305)</name>
    <name type="common">Myxobactron salinum</name>
    <dbReference type="NCBI Taxonomy" id="13035"/>
    <lineage>
        <taxon>Bacteria</taxon>
        <taxon>Bacillati</taxon>
        <taxon>Cyanobacteriota</taxon>
        <taxon>Cyanophyceae</taxon>
        <taxon>Nodosilineales</taxon>
        <taxon>Cymatolegaceae</taxon>
        <taxon>Dactylococcopsis</taxon>
    </lineage>
</organism>
<reference evidence="2" key="1">
    <citation type="submission" date="2012-04" db="EMBL/GenBank/DDBJ databases">
        <title>Finished genome of Dactylococcopsis salina PCC 8305.</title>
        <authorList>
            <consortium name="US DOE Joint Genome Institute"/>
            <person name="Gugger M."/>
            <person name="Coursin T."/>
            <person name="Rippka R."/>
            <person name="Tandeau De Marsac N."/>
            <person name="Huntemann M."/>
            <person name="Wei C.-L."/>
            <person name="Han J."/>
            <person name="Detter J.C."/>
            <person name="Han C."/>
            <person name="Tapia R."/>
            <person name="Daligault H."/>
            <person name="Chen A."/>
            <person name="Krypides N."/>
            <person name="Mavromatis K."/>
            <person name="Markowitz V."/>
            <person name="Szeto E."/>
            <person name="Ivanova N."/>
            <person name="Ovchinnikova G."/>
            <person name="Pagani I."/>
            <person name="Pati A."/>
            <person name="Goodwin L."/>
            <person name="Peters L."/>
            <person name="Pitluck S."/>
            <person name="Woyke T."/>
            <person name="Kerfeld C."/>
        </authorList>
    </citation>
    <scope>NUCLEOTIDE SEQUENCE [LARGE SCALE GENOMIC DNA]</scope>
    <source>
        <strain evidence="2">PCC 8305</strain>
    </source>
</reference>
<dbReference type="HOGENOM" id="CLU_030948_1_0_3"/>
<evidence type="ECO:0000313" key="2">
    <source>
        <dbReference type="EMBL" id="AFZ51992.1"/>
    </source>
</evidence>
<keyword evidence="3" id="KW-1185">Reference proteome</keyword>
<keyword evidence="1" id="KW-0175">Coiled coil</keyword>
<accession>K9YZT0</accession>
<proteinExistence type="predicted"/>
<dbReference type="eggNOG" id="COG3677">
    <property type="taxonomic scope" value="Bacteria"/>
</dbReference>
<dbReference type="EMBL" id="CP003944">
    <property type="protein sequence ID" value="AFZ51992.1"/>
    <property type="molecule type" value="Genomic_DNA"/>
</dbReference>
<dbReference type="Proteomes" id="UP000010482">
    <property type="component" value="Chromosome"/>
</dbReference>
<gene>
    <name evidence="2" type="ORF">Dacsa_3504</name>
</gene>
<dbReference type="AlphaFoldDB" id="K9YZT0"/>
<sequence length="446" mass="50941">MQKCPQCYGQNYRKNGRVKNRQRYLCKDCGRQFLEVKSKTESFAPSVEESQDGISIILLDLENLKLDTSAEDYLQSIASYPIQVKLAFANWSEKAVIKQDIELYERGYFLVHVPGGKNSADARMMTLGAAIRIHYPKVEEVFVCSSDWLLTNLSNELLSQNLRVWRVRRQNKLLEIENRKTGEVYAYSLDLSQEIPDPKELITKLEQLIEQERESVNAKIQELSQLEELLSNRKTFAQKTEKKQESSLIVEEFSPDLETSVNGKVPTSRDQITDSESLKSAIEQIIEEIKNSSRHKKVTASTISNAFQKKFGITVNQIVQELDLGKNITDFLASDPQLLKQKNITDGAINKRAKAKSKTTCSKKITNRIELEKVLWEILNIFHRKNGSHSVPITTLGGDFKEYYGQSVSDVMKAIKITGTFTKFLESSKEFKLKKIGKIYHVVIID</sequence>